<accession>A0A2N5S8N9</accession>
<comment type="caution">
    <text evidence="1">The sequence shown here is derived from an EMBL/GenBank/DDBJ whole genome shotgun (WGS) entry which is preliminary data.</text>
</comment>
<dbReference type="AlphaFoldDB" id="A0A2N5S8N9"/>
<protein>
    <submittedName>
        <fullName evidence="1">Uncharacterized protein</fullName>
    </submittedName>
</protein>
<dbReference type="EMBL" id="PGCI01001001">
    <property type="protein sequence ID" value="PLW09593.1"/>
    <property type="molecule type" value="Genomic_DNA"/>
</dbReference>
<gene>
    <name evidence="1" type="ORF">PCASD_20258</name>
</gene>
<dbReference type="Proteomes" id="UP000235392">
    <property type="component" value="Unassembled WGS sequence"/>
</dbReference>
<organism evidence="1 2">
    <name type="scientific">Puccinia coronata f. sp. avenae</name>
    <dbReference type="NCBI Taxonomy" id="200324"/>
    <lineage>
        <taxon>Eukaryota</taxon>
        <taxon>Fungi</taxon>
        <taxon>Dikarya</taxon>
        <taxon>Basidiomycota</taxon>
        <taxon>Pucciniomycotina</taxon>
        <taxon>Pucciniomycetes</taxon>
        <taxon>Pucciniales</taxon>
        <taxon>Pucciniaceae</taxon>
        <taxon>Puccinia</taxon>
    </lineage>
</organism>
<evidence type="ECO:0000313" key="1">
    <source>
        <dbReference type="EMBL" id="PLW09593.1"/>
    </source>
</evidence>
<reference evidence="1 2" key="1">
    <citation type="submission" date="2017-11" db="EMBL/GenBank/DDBJ databases">
        <title>De novo assembly and phasing of dikaryotic genomes from two isolates of Puccinia coronata f. sp. avenae, the causal agent of oat crown rust.</title>
        <authorList>
            <person name="Miller M.E."/>
            <person name="Zhang Y."/>
            <person name="Omidvar V."/>
            <person name="Sperschneider J."/>
            <person name="Schwessinger B."/>
            <person name="Raley C."/>
            <person name="Palmer J.M."/>
            <person name="Garnica D."/>
            <person name="Upadhyaya N."/>
            <person name="Rathjen J."/>
            <person name="Taylor J.M."/>
            <person name="Park R.F."/>
            <person name="Dodds P.N."/>
            <person name="Hirsch C.D."/>
            <person name="Kianian S.F."/>
            <person name="Figueroa M."/>
        </authorList>
    </citation>
    <scope>NUCLEOTIDE SEQUENCE [LARGE SCALE GENOMIC DNA]</scope>
    <source>
        <strain evidence="1">12SD80</strain>
    </source>
</reference>
<proteinExistence type="predicted"/>
<sequence length="221" mass="24292">MAIGTRVPVAGTGTCPNFTPNKAPSPPAPPRGCWWVHWRCTGGTHPHKPHAPLKGNKKACVGCTPSRTGMEPPHAEQAPHAFKWRADACPTCCTAGQACAAGAQRPAHEPPAGGPLLLDGQYVLVIKREDLFRSMAIKQEDLSRLMAIKQEDLSRLMAIKQEDLSRLMAIKQEDLSRLMAIKQEDLSRLMAIKQEDLSRLMAIKQEDLSRLMAIKQEDLSC</sequence>
<name>A0A2N5S8N9_9BASI</name>
<evidence type="ECO:0000313" key="2">
    <source>
        <dbReference type="Proteomes" id="UP000235392"/>
    </source>
</evidence>